<dbReference type="EMBL" id="DAATDB010000013">
    <property type="protein sequence ID" value="HAE8102367.1"/>
    <property type="molecule type" value="Genomic_DNA"/>
</dbReference>
<evidence type="ECO:0000313" key="1">
    <source>
        <dbReference type="EMBL" id="HAE8102367.1"/>
    </source>
</evidence>
<gene>
    <name evidence="1" type="ORF">GNC09_002377</name>
</gene>
<sequence length="45" mass="5068">MKTSNLKLSPDVEVALEDIGSVIEDRYSSGKHLSRLMRKFWATSA</sequence>
<name>A0A737EYT5_SALER</name>
<comment type="caution">
    <text evidence="1">The sequence shown here is derived from an EMBL/GenBank/DDBJ whole genome shotgun (WGS) entry which is preliminary data.</text>
</comment>
<organism evidence="1">
    <name type="scientific">Salmonella enterica subsp. indica serovar 45:a:e,n,x</name>
    <dbReference type="NCBI Taxonomy" id="1307500"/>
    <lineage>
        <taxon>Bacteria</taxon>
        <taxon>Pseudomonadati</taxon>
        <taxon>Pseudomonadota</taxon>
        <taxon>Gammaproteobacteria</taxon>
        <taxon>Enterobacterales</taxon>
        <taxon>Enterobacteriaceae</taxon>
        <taxon>Salmonella</taxon>
    </lineage>
</organism>
<dbReference type="AlphaFoldDB" id="A0A737EYT5"/>
<reference evidence="1" key="1">
    <citation type="journal article" date="2018" name="Genome Biol.">
        <title>SKESA: strategic k-mer extension for scrupulous assemblies.</title>
        <authorList>
            <person name="Souvorov A."/>
            <person name="Agarwala R."/>
            <person name="Lipman D.J."/>
        </authorList>
    </citation>
    <scope>NUCLEOTIDE SEQUENCE</scope>
    <source>
        <strain evidence="1">1363-65</strain>
    </source>
</reference>
<proteinExistence type="predicted"/>
<reference evidence="1" key="2">
    <citation type="submission" date="2018-07" db="EMBL/GenBank/DDBJ databases">
        <authorList>
            <consortium name="NCBI Pathogen Detection Project"/>
        </authorList>
    </citation>
    <scope>NUCLEOTIDE SEQUENCE</scope>
    <source>
        <strain evidence="1">1363-65</strain>
    </source>
</reference>
<accession>A0A737EYT5</accession>
<protein>
    <submittedName>
        <fullName evidence="1">Uncharacterized protein</fullName>
    </submittedName>
</protein>